<dbReference type="EMBL" id="JBFOLK010000014">
    <property type="protein sequence ID" value="KAL2460434.1"/>
    <property type="molecule type" value="Genomic_DNA"/>
</dbReference>
<evidence type="ECO:0000313" key="3">
    <source>
        <dbReference type="Proteomes" id="UP001604336"/>
    </source>
</evidence>
<feature type="compositionally biased region" description="Polar residues" evidence="1">
    <location>
        <begin position="73"/>
        <end position="87"/>
    </location>
</feature>
<evidence type="ECO:0000256" key="1">
    <source>
        <dbReference type="SAM" id="MobiDB-lite"/>
    </source>
</evidence>
<proteinExistence type="predicted"/>
<evidence type="ECO:0000313" key="2">
    <source>
        <dbReference type="EMBL" id="KAL2460434.1"/>
    </source>
</evidence>
<sequence>MRVWWGSGPEQGNLDGNGNAVMHVSDSDPFGDPIRAYLLRTGKKEADSGSISSVADGKESKHSRQVSALKENVNVNYANEQGSNGRTGSEKGSKRFSSPGGLKQRLMSFGKKAPAVERGPSPAGKSGKSTFPMPSKCVVVFFGEFVVFFRRI</sequence>
<dbReference type="Proteomes" id="UP001604336">
    <property type="component" value="Unassembled WGS sequence"/>
</dbReference>
<organism evidence="2 3">
    <name type="scientific">Abeliophyllum distichum</name>
    <dbReference type="NCBI Taxonomy" id="126358"/>
    <lineage>
        <taxon>Eukaryota</taxon>
        <taxon>Viridiplantae</taxon>
        <taxon>Streptophyta</taxon>
        <taxon>Embryophyta</taxon>
        <taxon>Tracheophyta</taxon>
        <taxon>Spermatophyta</taxon>
        <taxon>Magnoliopsida</taxon>
        <taxon>eudicotyledons</taxon>
        <taxon>Gunneridae</taxon>
        <taxon>Pentapetalae</taxon>
        <taxon>asterids</taxon>
        <taxon>lamiids</taxon>
        <taxon>Lamiales</taxon>
        <taxon>Oleaceae</taxon>
        <taxon>Forsythieae</taxon>
        <taxon>Abeliophyllum</taxon>
    </lineage>
</organism>
<keyword evidence="3" id="KW-1185">Reference proteome</keyword>
<comment type="caution">
    <text evidence="2">The sequence shown here is derived from an EMBL/GenBank/DDBJ whole genome shotgun (WGS) entry which is preliminary data.</text>
</comment>
<feature type="region of interest" description="Disordered" evidence="1">
    <location>
        <begin position="1"/>
        <end position="129"/>
    </location>
</feature>
<accession>A0ABD1PBG5</accession>
<name>A0ABD1PBG5_9LAMI</name>
<dbReference type="AlphaFoldDB" id="A0ABD1PBG5"/>
<gene>
    <name evidence="2" type="ORF">Adt_43854</name>
</gene>
<protein>
    <submittedName>
        <fullName evidence="2">Uncharacterized protein</fullName>
    </submittedName>
</protein>
<reference evidence="3" key="1">
    <citation type="submission" date="2024-07" db="EMBL/GenBank/DDBJ databases">
        <title>Two chromosome-level genome assemblies of Korean endemic species Abeliophyllum distichum and Forsythia ovata (Oleaceae).</title>
        <authorList>
            <person name="Jang H."/>
        </authorList>
    </citation>
    <scope>NUCLEOTIDE SEQUENCE [LARGE SCALE GENOMIC DNA]</scope>
</reference>